<proteinExistence type="predicted"/>
<evidence type="ECO:0000313" key="2">
    <source>
        <dbReference type="RefSeq" id="XP_022152931.1"/>
    </source>
</evidence>
<dbReference type="GeneID" id="111020542"/>
<dbReference type="RefSeq" id="XP_022152931.1">
    <property type="nucleotide sequence ID" value="XM_022297239.1"/>
</dbReference>
<reference evidence="2" key="1">
    <citation type="submission" date="2025-08" db="UniProtKB">
        <authorList>
            <consortium name="RefSeq"/>
        </authorList>
    </citation>
    <scope>IDENTIFICATION</scope>
</reference>
<keyword evidence="1" id="KW-1185">Reference proteome</keyword>
<organism evidence="1 2">
    <name type="scientific">Momordica charantia</name>
    <name type="common">Bitter gourd</name>
    <name type="synonym">Balsam pear</name>
    <dbReference type="NCBI Taxonomy" id="3673"/>
    <lineage>
        <taxon>Eukaryota</taxon>
        <taxon>Viridiplantae</taxon>
        <taxon>Streptophyta</taxon>
        <taxon>Embryophyta</taxon>
        <taxon>Tracheophyta</taxon>
        <taxon>Spermatophyta</taxon>
        <taxon>Magnoliopsida</taxon>
        <taxon>eudicotyledons</taxon>
        <taxon>Gunneridae</taxon>
        <taxon>Pentapetalae</taxon>
        <taxon>rosids</taxon>
        <taxon>fabids</taxon>
        <taxon>Cucurbitales</taxon>
        <taxon>Cucurbitaceae</taxon>
        <taxon>Momordiceae</taxon>
        <taxon>Momordica</taxon>
    </lineage>
</organism>
<sequence length="109" mass="11932">MVNRYLHLADYVEVMAEEEIVVPMNRSAEGVFDGENCSIGDVILHRFKRRLEFSAGDGFAVRIGFAGGGFGIGAGNALVSDVRLRTVHWSGRVVKLCVRGFLFTAAARK</sequence>
<name>A0A6J1DJ78_MOMCH</name>
<evidence type="ECO:0000313" key="1">
    <source>
        <dbReference type="Proteomes" id="UP000504603"/>
    </source>
</evidence>
<gene>
    <name evidence="2" type="primary">LOC111020542</name>
</gene>
<accession>A0A6J1DJ78</accession>
<dbReference type="AlphaFoldDB" id="A0A6J1DJ78"/>
<protein>
    <submittedName>
        <fullName evidence="2">Uncharacterized protein LOC111020542</fullName>
    </submittedName>
</protein>
<dbReference type="Proteomes" id="UP000504603">
    <property type="component" value="Unplaced"/>
</dbReference>
<dbReference type="KEGG" id="mcha:111020542"/>